<dbReference type="Proteomes" id="UP000320735">
    <property type="component" value="Unassembled WGS sequence"/>
</dbReference>
<dbReference type="Pfam" id="PF07589">
    <property type="entry name" value="PEP-CTERM"/>
    <property type="match status" value="1"/>
</dbReference>
<dbReference type="AlphaFoldDB" id="A0A5C6BCX3"/>
<keyword evidence="1" id="KW-0732">Signal</keyword>
<keyword evidence="4" id="KW-1185">Reference proteome</keyword>
<feature type="signal peptide" evidence="1">
    <location>
        <begin position="1"/>
        <end position="25"/>
    </location>
</feature>
<dbReference type="OrthoDB" id="484456at2"/>
<gene>
    <name evidence="3" type="ORF">CA54_48040</name>
</gene>
<organism evidence="3 4">
    <name type="scientific">Symmachiella macrocystis</name>
    <dbReference type="NCBI Taxonomy" id="2527985"/>
    <lineage>
        <taxon>Bacteria</taxon>
        <taxon>Pseudomonadati</taxon>
        <taxon>Planctomycetota</taxon>
        <taxon>Planctomycetia</taxon>
        <taxon>Planctomycetales</taxon>
        <taxon>Planctomycetaceae</taxon>
        <taxon>Symmachiella</taxon>
    </lineage>
</organism>
<sequence length="193" mass="20460" precursor="true">MKLRSVGFSGLILFMAVLGPTVAQAGLVSYTADVSDGPGYNRPMNGNPPTSQSGFATNNFFDAQPFYVDLTGQYRMEVVAHLSGSRDSYLILYENSFDPANPLGNALEADDDGAGFPFSRIDRILTAGTNYILVTSTFSNNVLASYTNEIEGQGNINFGSTSAVPEPSSVVLLGIGGIALAGCGWRRKRRAAA</sequence>
<feature type="domain" description="Ice-binding protein C-terminal" evidence="2">
    <location>
        <begin position="163"/>
        <end position="188"/>
    </location>
</feature>
<dbReference type="RefSeq" id="WP_146373242.1">
    <property type="nucleotide sequence ID" value="NZ_SJPP01000002.1"/>
</dbReference>
<evidence type="ECO:0000256" key="1">
    <source>
        <dbReference type="SAM" id="SignalP"/>
    </source>
</evidence>
<accession>A0A5C6BCX3</accession>
<protein>
    <submittedName>
        <fullName evidence="3">PEP-CTERM motif protein</fullName>
    </submittedName>
</protein>
<dbReference type="EMBL" id="SJPP01000002">
    <property type="protein sequence ID" value="TWU09562.1"/>
    <property type="molecule type" value="Genomic_DNA"/>
</dbReference>
<evidence type="ECO:0000313" key="4">
    <source>
        <dbReference type="Proteomes" id="UP000320735"/>
    </source>
</evidence>
<dbReference type="NCBIfam" id="TIGR02595">
    <property type="entry name" value="PEP_CTERM"/>
    <property type="match status" value="1"/>
</dbReference>
<feature type="chain" id="PRO_5022834995" evidence="1">
    <location>
        <begin position="26"/>
        <end position="193"/>
    </location>
</feature>
<reference evidence="3 4" key="1">
    <citation type="submission" date="2019-02" db="EMBL/GenBank/DDBJ databases">
        <title>Deep-cultivation of Planctomycetes and their phenomic and genomic characterization uncovers novel biology.</title>
        <authorList>
            <person name="Wiegand S."/>
            <person name="Jogler M."/>
            <person name="Boedeker C."/>
            <person name="Pinto D."/>
            <person name="Vollmers J."/>
            <person name="Rivas-Marin E."/>
            <person name="Kohn T."/>
            <person name="Peeters S.H."/>
            <person name="Heuer A."/>
            <person name="Rast P."/>
            <person name="Oberbeckmann S."/>
            <person name="Bunk B."/>
            <person name="Jeske O."/>
            <person name="Meyerdierks A."/>
            <person name="Storesund J.E."/>
            <person name="Kallscheuer N."/>
            <person name="Luecker S."/>
            <person name="Lage O.M."/>
            <person name="Pohl T."/>
            <person name="Merkel B.J."/>
            <person name="Hornburger P."/>
            <person name="Mueller R.-W."/>
            <person name="Bruemmer F."/>
            <person name="Labrenz M."/>
            <person name="Spormann A.M."/>
            <person name="Op Den Camp H."/>
            <person name="Overmann J."/>
            <person name="Amann R."/>
            <person name="Jetten M.S.M."/>
            <person name="Mascher T."/>
            <person name="Medema M.H."/>
            <person name="Devos D.P."/>
            <person name="Kaster A.-K."/>
            <person name="Ovreas L."/>
            <person name="Rohde M."/>
            <person name="Galperin M.Y."/>
            <person name="Jogler C."/>
        </authorList>
    </citation>
    <scope>NUCLEOTIDE SEQUENCE [LARGE SCALE GENOMIC DNA]</scope>
    <source>
        <strain evidence="3 4">CA54</strain>
    </source>
</reference>
<proteinExistence type="predicted"/>
<evidence type="ECO:0000259" key="2">
    <source>
        <dbReference type="Pfam" id="PF07589"/>
    </source>
</evidence>
<comment type="caution">
    <text evidence="3">The sequence shown here is derived from an EMBL/GenBank/DDBJ whole genome shotgun (WGS) entry which is preliminary data.</text>
</comment>
<evidence type="ECO:0000313" key="3">
    <source>
        <dbReference type="EMBL" id="TWU09562.1"/>
    </source>
</evidence>
<name>A0A5C6BCX3_9PLAN</name>
<dbReference type="InterPro" id="IPR013424">
    <property type="entry name" value="Ice-binding_C"/>
</dbReference>